<dbReference type="EMBL" id="FOTJ01000001">
    <property type="protein sequence ID" value="SFL05850.1"/>
    <property type="molecule type" value="Genomic_DNA"/>
</dbReference>
<dbReference type="PROSITE" id="PS51094">
    <property type="entry name" value="PTS_EIIA_TYPE_2"/>
    <property type="match status" value="1"/>
</dbReference>
<proteinExistence type="predicted"/>
<dbReference type="InterPro" id="IPR007737">
    <property type="entry name" value="Mga_HTH"/>
</dbReference>
<dbReference type="InterPro" id="IPR036388">
    <property type="entry name" value="WH-like_DNA-bd_sf"/>
</dbReference>
<feature type="domain" description="PRD" evidence="6">
    <location>
        <begin position="278"/>
        <end position="382"/>
    </location>
</feature>
<evidence type="ECO:0000313" key="8">
    <source>
        <dbReference type="Proteomes" id="UP000181969"/>
    </source>
</evidence>
<evidence type="ECO:0000259" key="6">
    <source>
        <dbReference type="PROSITE" id="PS51372"/>
    </source>
</evidence>
<dbReference type="Pfam" id="PF00874">
    <property type="entry name" value="PRD"/>
    <property type="match status" value="1"/>
</dbReference>
<reference evidence="7 8" key="1">
    <citation type="submission" date="2016-10" db="EMBL/GenBank/DDBJ databases">
        <authorList>
            <person name="de Groot N.N."/>
        </authorList>
    </citation>
    <scope>NUCLEOTIDE SEQUENCE [LARGE SCALE GENOMIC DNA]</scope>
    <source>
        <strain evidence="7 8">M79</strain>
    </source>
</reference>
<evidence type="ECO:0000256" key="4">
    <source>
        <dbReference type="ARBA" id="ARBA00023163"/>
    </source>
</evidence>
<dbReference type="PANTHER" id="PTHR30185:SF18">
    <property type="entry name" value="TRANSCRIPTIONAL REGULATOR MTLR"/>
    <property type="match status" value="1"/>
</dbReference>
<evidence type="ECO:0000256" key="2">
    <source>
        <dbReference type="ARBA" id="ARBA00023015"/>
    </source>
</evidence>
<dbReference type="OrthoDB" id="9776005at2"/>
<dbReference type="SUPFAM" id="SSF63520">
    <property type="entry name" value="PTS-regulatory domain, PRD"/>
    <property type="match status" value="1"/>
</dbReference>
<dbReference type="InterPro" id="IPR036634">
    <property type="entry name" value="PRD_sf"/>
</dbReference>
<keyword evidence="3" id="KW-0010">Activator</keyword>
<keyword evidence="1" id="KW-0677">Repeat</keyword>
<dbReference type="GO" id="GO:0006355">
    <property type="term" value="P:regulation of DNA-templated transcription"/>
    <property type="evidence" value="ECO:0007669"/>
    <property type="project" value="InterPro"/>
</dbReference>
<sequence length="644" mass="74230">MLVTQREQQIIQEFLVKKTLTVADMMEATGASRRTIYRDLDKFQLTLPHMDVYLRTSTEGYYLEGNLVRLEQLQELKEFSPQERQKAELVLLVTQHFSLEELAERFAVSLPTVISDLKQIEKICEENELLLHQGDDIWITGKEETIRSVLVSILNDAMSISEALNGDFAEGKISSFLETQFLEKAKTVFEKNVEIKAVDKSKVLMQFFLGITLLRINQGKTVSTGLSRKPSKEAIAFVRDIIQELGGTSFNLAEIVYLASIYDVLYFGFGREVLFMEKFDSQFSYKVRQLISEVSQKMDIAFIKDDKLYGLLYAHLKETEILPDLSSEKENKFIKKIEADNKKVFKVVQEVLPKVFARKFSSTDIAFVTLHFVATLERSDLVLPLTAAIVTSRGRISCEFLISHLKKNFPFLKRIDIIQMSEIPDLAHYDVVFTTEKELDYIYVSRILDQKNTDDIRHQLRVIQQEARKENREDEPRHTVDLSRLFTISNTLLEQFSLETLENPADLQAVIERIVQRLGFSEKEGLARLLLERFEATHLAIPDTNIALLHGLYETVPYPLFKIYDLEERIEVIAMNQEKISVNRVLLLLAPPEVDHYATYLLGRISSSIIENKLYTKIYDSGNQEVVEELVKTIMTESIQKYGE</sequence>
<gene>
    <name evidence="7" type="ORF">SAMN05216438_10128</name>
</gene>
<dbReference type="PANTHER" id="PTHR30185">
    <property type="entry name" value="CRYPTIC BETA-GLUCOSIDE BGL OPERON ANTITERMINATOR"/>
    <property type="match status" value="1"/>
</dbReference>
<dbReference type="Gene3D" id="3.40.930.10">
    <property type="entry name" value="Mannitol-specific EII, Chain A"/>
    <property type="match status" value="1"/>
</dbReference>
<dbReference type="AlphaFoldDB" id="A0A1I4ELA5"/>
<evidence type="ECO:0000313" key="7">
    <source>
        <dbReference type="EMBL" id="SFL05850.1"/>
    </source>
</evidence>
<keyword evidence="4" id="KW-0804">Transcription</keyword>
<protein>
    <submittedName>
        <fullName evidence="7">Transcriptional antiterminator, BglG family</fullName>
    </submittedName>
</protein>
<evidence type="ECO:0000256" key="3">
    <source>
        <dbReference type="ARBA" id="ARBA00023159"/>
    </source>
</evidence>
<organism evidence="7 8">
    <name type="scientific">Lactococcus garvieae</name>
    <dbReference type="NCBI Taxonomy" id="1363"/>
    <lineage>
        <taxon>Bacteria</taxon>
        <taxon>Bacillati</taxon>
        <taxon>Bacillota</taxon>
        <taxon>Bacilli</taxon>
        <taxon>Lactobacillales</taxon>
        <taxon>Streptococcaceae</taxon>
        <taxon>Lactococcus</taxon>
    </lineage>
</organism>
<keyword evidence="2" id="KW-0805">Transcription regulation</keyword>
<dbReference type="InterPro" id="IPR013196">
    <property type="entry name" value="HTH_11"/>
</dbReference>
<evidence type="ECO:0000256" key="1">
    <source>
        <dbReference type="ARBA" id="ARBA00022737"/>
    </source>
</evidence>
<dbReference type="PROSITE" id="PS51372">
    <property type="entry name" value="PRD_2"/>
    <property type="match status" value="1"/>
</dbReference>
<dbReference type="InterPro" id="IPR016152">
    <property type="entry name" value="PTrfase/Anion_transptr"/>
</dbReference>
<feature type="domain" description="PTS EIIA type-2" evidence="5">
    <location>
        <begin position="484"/>
        <end position="634"/>
    </location>
</feature>
<dbReference type="InterPro" id="IPR050661">
    <property type="entry name" value="BglG_antiterminators"/>
</dbReference>
<dbReference type="Pfam" id="PF08279">
    <property type="entry name" value="HTH_11"/>
    <property type="match status" value="1"/>
</dbReference>
<dbReference type="Proteomes" id="UP000181969">
    <property type="component" value="Unassembled WGS sequence"/>
</dbReference>
<dbReference type="InterPro" id="IPR002178">
    <property type="entry name" value="PTS_EIIA_type-2_dom"/>
</dbReference>
<accession>A0A1I4ELA5</accession>
<name>A0A1I4ELA5_9LACT</name>
<dbReference type="SUPFAM" id="SSF55804">
    <property type="entry name" value="Phoshotransferase/anion transport protein"/>
    <property type="match status" value="1"/>
</dbReference>
<dbReference type="Pfam" id="PF05043">
    <property type="entry name" value="Mga"/>
    <property type="match status" value="1"/>
</dbReference>
<dbReference type="RefSeq" id="WP_074749795.1">
    <property type="nucleotide sequence ID" value="NZ_FOTJ01000001.1"/>
</dbReference>
<dbReference type="InterPro" id="IPR011608">
    <property type="entry name" value="PRD"/>
</dbReference>
<evidence type="ECO:0000259" key="5">
    <source>
        <dbReference type="PROSITE" id="PS51094"/>
    </source>
</evidence>
<dbReference type="Gene3D" id="1.10.10.10">
    <property type="entry name" value="Winged helix-like DNA-binding domain superfamily/Winged helix DNA-binding domain"/>
    <property type="match status" value="1"/>
</dbReference>